<accession>A0A0F9PIL5</accession>
<reference evidence="1" key="1">
    <citation type="journal article" date="2015" name="Nature">
        <title>Complex archaea that bridge the gap between prokaryotes and eukaryotes.</title>
        <authorList>
            <person name="Spang A."/>
            <person name="Saw J.H."/>
            <person name="Jorgensen S.L."/>
            <person name="Zaremba-Niedzwiedzka K."/>
            <person name="Martijn J."/>
            <person name="Lind A.E."/>
            <person name="van Eijk R."/>
            <person name="Schleper C."/>
            <person name="Guy L."/>
            <person name="Ettema T.J."/>
        </authorList>
    </citation>
    <scope>NUCLEOTIDE SEQUENCE</scope>
</reference>
<sequence>MSISLRNIAMVATVTLLVMFALNQLAARSATARRLTRGTKVAADKPLVGRIFEGEMGFT</sequence>
<dbReference type="AlphaFoldDB" id="A0A0F9PIL5"/>
<gene>
    <name evidence="1" type="ORF">LCGC14_0838070</name>
</gene>
<organism evidence="1">
    <name type="scientific">marine sediment metagenome</name>
    <dbReference type="NCBI Taxonomy" id="412755"/>
    <lineage>
        <taxon>unclassified sequences</taxon>
        <taxon>metagenomes</taxon>
        <taxon>ecological metagenomes</taxon>
    </lineage>
</organism>
<comment type="caution">
    <text evidence="1">The sequence shown here is derived from an EMBL/GenBank/DDBJ whole genome shotgun (WGS) entry which is preliminary data.</text>
</comment>
<name>A0A0F9PIL5_9ZZZZ</name>
<proteinExistence type="predicted"/>
<evidence type="ECO:0000313" key="1">
    <source>
        <dbReference type="EMBL" id="KKN30034.1"/>
    </source>
</evidence>
<protein>
    <submittedName>
        <fullName evidence="1">Uncharacterized protein</fullName>
    </submittedName>
</protein>
<dbReference type="EMBL" id="LAZR01002440">
    <property type="protein sequence ID" value="KKN30034.1"/>
    <property type="molecule type" value="Genomic_DNA"/>
</dbReference>